<sequence>MAPQQFRTLQGTSSATFKPPPTDGSLDLLEIYDFHAKYSPEHPIFRYMDENERAETIYWEEAARAFHVAGQLVMASTESNEEVLVIGILATLDIITYYALIIGIMHAGYIPFLISTRNSDAAVAHLLKSTNTRYLFVSKDAAMQNLANNAISKLNEESGKTSEIKILACPVFDDFFKPQVGDFEPSLPRKKGGMDETIIILHSSGSTSFPKPISISHRNFLDQGLEQYYAEIDFCGEIVSITACPMFHITGAILIPRTAMTGIVVSAPPPINPPVVLTPENIFKNVIITQCTMLIVPPWLLEEWAKDPVKVEVMKSFSNIGYAGGPLSQSCGNMLAGKGINLSPIYGMTEMGSMIHYRRKPAPEDWGYFELAPTIDSVLIPVEGIANVFQLICKKNEFRIPSVLNTVIDGQPALDTKDLLIRHPTKHGLFQGYGRADDQITHSTGEKTNPGPIESLLLTDKRIASAIMFGRSKFQAGVLIMPSNDWVFEPSDLVKLSEYRNMIWETVQRANAIAPQHSRIFKELIVVAHPSKPLELTPKGTPRRQISLKSYEEEIENAYKAVEESSQPHIRVPATWDMLSVMVFVSEVVNDALGFNVNDNDDFFRMGADSICATYIRNTIARVMRDTNVVSVAVIRSLPPDFVYDYSSIAALSKFVYDTTANAHALEIGNEATTQDEDGDPEGNYVWPKMSQVGETVLRVRKGKGEPPLMAIHGAGGRVDAFVHFQQKFRSALWLLQVTPDLPRNSLRQHAEHFYRKIKELRPHGPYRLAAYSGSHFIAFLIVEMMLRDGEEVIQMSLIDHSPSFMFSGLSQDPAYQVDSDTDPEIVDIKDSNFRELFKERIVNALYAYGAREGRTHVLQAYYDAWKGRPAPSHFVEMSKTFKIYADQVWDFVEELPGYRNYKEGSGERSWERVLFAVEEWLKTIKVFVTVYVASYGVIGGVKDEVEREKWSDLGVRRCFPDARVVHLDTGHFTILSNETIIQDLQVGYI</sequence>
<feature type="transmembrane region" description="Helical" evidence="4">
    <location>
        <begin position="83"/>
        <end position="109"/>
    </location>
</feature>
<dbReference type="PROSITE" id="PS00455">
    <property type="entry name" value="AMP_BINDING"/>
    <property type="match status" value="1"/>
</dbReference>
<dbReference type="Pfam" id="PF23562">
    <property type="entry name" value="AMP-binding_C_3"/>
    <property type="match status" value="1"/>
</dbReference>
<evidence type="ECO:0000259" key="5">
    <source>
        <dbReference type="Pfam" id="PF00501"/>
    </source>
</evidence>
<evidence type="ECO:0000256" key="1">
    <source>
        <dbReference type="ARBA" id="ARBA00022450"/>
    </source>
</evidence>
<evidence type="ECO:0000313" key="8">
    <source>
        <dbReference type="Proteomes" id="UP000297245"/>
    </source>
</evidence>
<dbReference type="Gene3D" id="1.10.1200.10">
    <property type="entry name" value="ACP-like"/>
    <property type="match status" value="1"/>
</dbReference>
<dbReference type="AlphaFoldDB" id="A0A4S8LEI6"/>
<dbReference type="PANTHER" id="PTHR43439:SF2">
    <property type="entry name" value="ENZYME, PUTATIVE (JCVI)-RELATED"/>
    <property type="match status" value="1"/>
</dbReference>
<dbReference type="SUPFAM" id="SSF53474">
    <property type="entry name" value="alpha/beta-Hydrolases"/>
    <property type="match status" value="1"/>
</dbReference>
<evidence type="ECO:0000256" key="4">
    <source>
        <dbReference type="SAM" id="Phobius"/>
    </source>
</evidence>
<dbReference type="InterPro" id="IPR000873">
    <property type="entry name" value="AMP-dep_synth/lig_dom"/>
</dbReference>
<dbReference type="Pfam" id="PF00501">
    <property type="entry name" value="AMP-binding"/>
    <property type="match status" value="1"/>
</dbReference>
<evidence type="ECO:0000256" key="2">
    <source>
        <dbReference type="ARBA" id="ARBA00022553"/>
    </source>
</evidence>
<dbReference type="PANTHER" id="PTHR43439">
    <property type="entry name" value="PHENYLACETATE-COENZYME A LIGASE"/>
    <property type="match status" value="1"/>
</dbReference>
<dbReference type="Proteomes" id="UP000297245">
    <property type="component" value="Unassembled WGS sequence"/>
</dbReference>
<gene>
    <name evidence="7" type="ORF">K435DRAFT_969992</name>
</gene>
<dbReference type="InterPro" id="IPR051414">
    <property type="entry name" value="Adenylate-forming_Reductase"/>
</dbReference>
<keyword evidence="4" id="KW-0812">Transmembrane</keyword>
<protein>
    <submittedName>
        <fullName evidence="7">Acetyl-CoA synthetase-like protein</fullName>
    </submittedName>
</protein>
<feature type="domain" description="AMP-dependent synthetase/ligase" evidence="5">
    <location>
        <begin position="36"/>
        <end position="364"/>
    </location>
</feature>
<reference evidence="7 8" key="1">
    <citation type="journal article" date="2019" name="Nat. Ecol. Evol.">
        <title>Megaphylogeny resolves global patterns of mushroom evolution.</title>
        <authorList>
            <person name="Varga T."/>
            <person name="Krizsan K."/>
            <person name="Foldi C."/>
            <person name="Dima B."/>
            <person name="Sanchez-Garcia M."/>
            <person name="Sanchez-Ramirez S."/>
            <person name="Szollosi G.J."/>
            <person name="Szarkandi J.G."/>
            <person name="Papp V."/>
            <person name="Albert L."/>
            <person name="Andreopoulos W."/>
            <person name="Angelini C."/>
            <person name="Antonin V."/>
            <person name="Barry K.W."/>
            <person name="Bougher N.L."/>
            <person name="Buchanan P."/>
            <person name="Buyck B."/>
            <person name="Bense V."/>
            <person name="Catcheside P."/>
            <person name="Chovatia M."/>
            <person name="Cooper J."/>
            <person name="Damon W."/>
            <person name="Desjardin D."/>
            <person name="Finy P."/>
            <person name="Geml J."/>
            <person name="Haridas S."/>
            <person name="Hughes K."/>
            <person name="Justo A."/>
            <person name="Karasinski D."/>
            <person name="Kautmanova I."/>
            <person name="Kiss B."/>
            <person name="Kocsube S."/>
            <person name="Kotiranta H."/>
            <person name="LaButti K.M."/>
            <person name="Lechner B.E."/>
            <person name="Liimatainen K."/>
            <person name="Lipzen A."/>
            <person name="Lukacs Z."/>
            <person name="Mihaltcheva S."/>
            <person name="Morgado L.N."/>
            <person name="Niskanen T."/>
            <person name="Noordeloos M.E."/>
            <person name="Ohm R.A."/>
            <person name="Ortiz-Santana B."/>
            <person name="Ovrebo C."/>
            <person name="Racz N."/>
            <person name="Riley R."/>
            <person name="Savchenko A."/>
            <person name="Shiryaev A."/>
            <person name="Soop K."/>
            <person name="Spirin V."/>
            <person name="Szebenyi C."/>
            <person name="Tomsovsky M."/>
            <person name="Tulloss R.E."/>
            <person name="Uehling J."/>
            <person name="Grigoriev I.V."/>
            <person name="Vagvolgyi C."/>
            <person name="Papp T."/>
            <person name="Martin F.M."/>
            <person name="Miettinen O."/>
            <person name="Hibbett D.S."/>
            <person name="Nagy L.G."/>
        </authorList>
    </citation>
    <scope>NUCLEOTIDE SEQUENCE [LARGE SCALE GENOMIC DNA]</scope>
    <source>
        <strain evidence="7 8">CBS 962.96</strain>
    </source>
</reference>
<accession>A0A4S8LEI6</accession>
<keyword evidence="1" id="KW-0596">Phosphopantetheine</keyword>
<feature type="region of interest" description="Disordered" evidence="3">
    <location>
        <begin position="1"/>
        <end position="22"/>
    </location>
</feature>
<dbReference type="InterPro" id="IPR020845">
    <property type="entry name" value="AMP-binding_CS"/>
</dbReference>
<keyword evidence="8" id="KW-1185">Reference proteome</keyword>
<keyword evidence="2" id="KW-0597">Phosphoprotein</keyword>
<dbReference type="InterPro" id="IPR042099">
    <property type="entry name" value="ANL_N_sf"/>
</dbReference>
<keyword evidence="4" id="KW-1133">Transmembrane helix</keyword>
<dbReference type="Gene3D" id="3.40.50.12780">
    <property type="entry name" value="N-terminal domain of ligase-like"/>
    <property type="match status" value="1"/>
</dbReference>
<dbReference type="EMBL" id="ML179459">
    <property type="protein sequence ID" value="THU87211.1"/>
    <property type="molecule type" value="Genomic_DNA"/>
</dbReference>
<evidence type="ECO:0000259" key="6">
    <source>
        <dbReference type="Pfam" id="PF00975"/>
    </source>
</evidence>
<feature type="compositionally biased region" description="Polar residues" evidence="3">
    <location>
        <begin position="1"/>
        <end position="16"/>
    </location>
</feature>
<dbReference type="OrthoDB" id="429813at2759"/>
<keyword evidence="4" id="KW-0472">Membrane</keyword>
<dbReference type="InterPro" id="IPR029058">
    <property type="entry name" value="AB_hydrolase_fold"/>
</dbReference>
<dbReference type="InterPro" id="IPR036736">
    <property type="entry name" value="ACP-like_sf"/>
</dbReference>
<dbReference type="SUPFAM" id="SSF47336">
    <property type="entry name" value="ACP-like"/>
    <property type="match status" value="1"/>
</dbReference>
<feature type="domain" description="Thioesterase" evidence="6">
    <location>
        <begin position="708"/>
        <end position="808"/>
    </location>
</feature>
<evidence type="ECO:0000313" key="7">
    <source>
        <dbReference type="EMBL" id="THU87211.1"/>
    </source>
</evidence>
<proteinExistence type="predicted"/>
<dbReference type="InterPro" id="IPR001031">
    <property type="entry name" value="Thioesterase"/>
</dbReference>
<dbReference type="SUPFAM" id="SSF56801">
    <property type="entry name" value="Acetyl-CoA synthetase-like"/>
    <property type="match status" value="1"/>
</dbReference>
<evidence type="ECO:0000256" key="3">
    <source>
        <dbReference type="SAM" id="MobiDB-lite"/>
    </source>
</evidence>
<feature type="non-terminal residue" evidence="7">
    <location>
        <position position="1"/>
    </location>
</feature>
<name>A0A4S8LEI6_DENBC</name>
<organism evidence="7 8">
    <name type="scientific">Dendrothele bispora (strain CBS 962.96)</name>
    <dbReference type="NCBI Taxonomy" id="1314807"/>
    <lineage>
        <taxon>Eukaryota</taxon>
        <taxon>Fungi</taxon>
        <taxon>Dikarya</taxon>
        <taxon>Basidiomycota</taxon>
        <taxon>Agaricomycotina</taxon>
        <taxon>Agaricomycetes</taxon>
        <taxon>Agaricomycetidae</taxon>
        <taxon>Agaricales</taxon>
        <taxon>Agaricales incertae sedis</taxon>
        <taxon>Dendrothele</taxon>
    </lineage>
</organism>
<dbReference type="Pfam" id="PF00975">
    <property type="entry name" value="Thioesterase"/>
    <property type="match status" value="1"/>
</dbReference>
<dbReference type="Gene3D" id="3.40.50.1820">
    <property type="entry name" value="alpha/beta hydrolase"/>
    <property type="match status" value="1"/>
</dbReference>